<dbReference type="RefSeq" id="WP_386097261.1">
    <property type="nucleotide sequence ID" value="NZ_JBHUOZ010000002.1"/>
</dbReference>
<keyword evidence="1" id="KW-0732">Signal</keyword>
<reference evidence="4" key="1">
    <citation type="journal article" date="2019" name="Int. J. Syst. Evol. Microbiol.">
        <title>The Global Catalogue of Microorganisms (GCM) 10K type strain sequencing project: providing services to taxonomists for standard genome sequencing and annotation.</title>
        <authorList>
            <consortium name="The Broad Institute Genomics Platform"/>
            <consortium name="The Broad Institute Genome Sequencing Center for Infectious Disease"/>
            <person name="Wu L."/>
            <person name="Ma J."/>
        </authorList>
    </citation>
    <scope>NUCLEOTIDE SEQUENCE [LARGE SCALE GENOMIC DNA]</scope>
    <source>
        <strain evidence="4">KCTC 23299</strain>
    </source>
</reference>
<evidence type="ECO:0000313" key="4">
    <source>
        <dbReference type="Proteomes" id="UP001597511"/>
    </source>
</evidence>
<feature type="signal peptide" evidence="1">
    <location>
        <begin position="1"/>
        <end position="21"/>
    </location>
</feature>
<proteinExistence type="predicted"/>
<evidence type="ECO:0000259" key="2">
    <source>
        <dbReference type="Pfam" id="PF14292"/>
    </source>
</evidence>
<comment type="caution">
    <text evidence="3">The sequence shown here is derived from an EMBL/GenBank/DDBJ whole genome shotgun (WGS) entry which is preliminary data.</text>
</comment>
<organism evidence="3 4">
    <name type="scientific">Terrimonas rubra</name>
    <dbReference type="NCBI Taxonomy" id="1035890"/>
    <lineage>
        <taxon>Bacteria</taxon>
        <taxon>Pseudomonadati</taxon>
        <taxon>Bacteroidota</taxon>
        <taxon>Chitinophagia</taxon>
        <taxon>Chitinophagales</taxon>
        <taxon>Chitinophagaceae</taxon>
        <taxon>Terrimonas</taxon>
    </lineage>
</organism>
<dbReference type="Gene3D" id="2.60.40.3620">
    <property type="match status" value="2"/>
</dbReference>
<dbReference type="Proteomes" id="UP001597511">
    <property type="component" value="Unassembled WGS sequence"/>
</dbReference>
<sequence>MKKIILFVTAVYMILAGCKKADFNDNTVTGEGLVDFTLLTPSSGAVLQLNAAIPTTAISFTWNAAKPGLNTAPKYKVVAVLREGGDFNAPLLSFDADNAGVANKLTLTYKQLDDALGAKGIAAGATADLKWSVTADNGSKQLLSQSTFFITVTRFKDGASPFYLLGPVSSTSILEINPTSTTESFTFNWTRSKPAAGGPAVTYKILFAERKLDSEGLELPIDWTTGTLFSITSNSNGVDSFATVTYKALSDSIANHGYSDLGLQANLKWTVQATSGSWKQNSDYKNDLFFLRQVKMYLVGSVQGWNINDPLELITDKRADRYGKVFYTYIKIDAGGEFKFFKTKGDWGSGYGNNGTSGAGFSTGFNVGGNFVIATAGIYRLTLDVGTNMAYVQQKQVGVVGNMQGWDAAAPLTGGYIKRDHFLIIANSNGSDAFKFHDGPEWNNSTPDKARWWGDAGSGKLNHDGGDPNLVAATSPRTRLIWDGTNGQELKYEMSPAAEMRVVGNGMTGVNDWDPGSSPQMTYSGNGVWTISLALKANMEIKFLAGNAWGAFDYEDNSGQSNATGTAKPIVWNGDKNFKTPATAGTYTITLNEYTQTVTIN</sequence>
<name>A0ABW6A5H7_9BACT</name>
<feature type="chain" id="PRO_5046519821" evidence="1">
    <location>
        <begin position="22"/>
        <end position="601"/>
    </location>
</feature>
<evidence type="ECO:0000313" key="3">
    <source>
        <dbReference type="EMBL" id="MFD2919735.1"/>
    </source>
</evidence>
<dbReference type="EMBL" id="JBHUOZ010000002">
    <property type="protein sequence ID" value="MFD2919735.1"/>
    <property type="molecule type" value="Genomic_DNA"/>
</dbReference>
<protein>
    <submittedName>
        <fullName evidence="3">SusE domain-containing protein</fullName>
    </submittedName>
</protein>
<accession>A0ABW6A5H7</accession>
<gene>
    <name evidence="3" type="ORF">ACFS6H_08465</name>
</gene>
<keyword evidence="4" id="KW-1185">Reference proteome</keyword>
<feature type="domain" description="SusE outer membrane protein" evidence="2">
    <location>
        <begin position="33"/>
        <end position="133"/>
    </location>
</feature>
<dbReference type="PROSITE" id="PS51257">
    <property type="entry name" value="PROKAR_LIPOPROTEIN"/>
    <property type="match status" value="1"/>
</dbReference>
<evidence type="ECO:0000256" key="1">
    <source>
        <dbReference type="SAM" id="SignalP"/>
    </source>
</evidence>
<dbReference type="Pfam" id="PF14292">
    <property type="entry name" value="SusE"/>
    <property type="match status" value="1"/>
</dbReference>
<dbReference type="InterPro" id="IPR025970">
    <property type="entry name" value="SusE"/>
</dbReference>